<evidence type="ECO:0000313" key="3">
    <source>
        <dbReference type="Proteomes" id="UP000017559"/>
    </source>
</evidence>
<feature type="region of interest" description="Disordered" evidence="1">
    <location>
        <begin position="166"/>
        <end position="240"/>
    </location>
</feature>
<sequence length="240" mass="26473">MLLGSVRHADLQHSTSLRFVIPFSVVDRLWTHEDLTVRAKSLTLLPLFEQSWKPCPGYDVERHDGKRWAFMRALTDHINRTGRVSALLTNNDGVLDIVMSNGTEDSSGAGSLEGGLIQRSHNFGAWLVAHCWLSFFSRATHNDVNDNPILGSRIVESPDEMVEIASRESGVDGRPTDEDRTQNLGKNNSMKDPGLSEQTDVGILGNSSRQGEEVGDIGGNSYRLHRQGSRVDAMGQPAHD</sequence>
<protein>
    <submittedName>
        <fullName evidence="2">Uncharacterized protein</fullName>
    </submittedName>
</protein>
<dbReference type="AlphaFoldDB" id="V2Y7H5"/>
<reference evidence="2 3" key="1">
    <citation type="journal article" date="2014" name="BMC Genomics">
        <title>Genome and secretome analysis of the hemibiotrophic fungal pathogen, Moniliophthora roreri, which causes frosty pod rot disease of cacao: mechanisms of the biotrophic and necrotrophic phases.</title>
        <authorList>
            <person name="Meinhardt L.W."/>
            <person name="Costa G.G.L."/>
            <person name="Thomazella D.P.T."/>
            <person name="Teixeira P.J.P.L."/>
            <person name="Carazzolle M.F."/>
            <person name="Schuster S.C."/>
            <person name="Carlson J.E."/>
            <person name="Guiltinan M.J."/>
            <person name="Mieczkowski P."/>
            <person name="Farmer A."/>
            <person name="Ramaraj T."/>
            <person name="Crozier J."/>
            <person name="Davis R.E."/>
            <person name="Shao J."/>
            <person name="Melnick R.L."/>
            <person name="Pereira G.A.G."/>
            <person name="Bailey B.A."/>
        </authorList>
    </citation>
    <scope>NUCLEOTIDE SEQUENCE [LARGE SCALE GENOMIC DNA]</scope>
    <source>
        <strain evidence="2 3">MCA 2997</strain>
    </source>
</reference>
<keyword evidence="3" id="KW-1185">Reference proteome</keyword>
<name>V2Y7H5_MONRO</name>
<dbReference type="Proteomes" id="UP000017559">
    <property type="component" value="Unassembled WGS sequence"/>
</dbReference>
<evidence type="ECO:0000256" key="1">
    <source>
        <dbReference type="SAM" id="MobiDB-lite"/>
    </source>
</evidence>
<dbReference type="HOGENOM" id="CLU_086874_0_0_1"/>
<dbReference type="EMBL" id="AWSO01000762">
    <property type="protein sequence ID" value="ESK87609.1"/>
    <property type="molecule type" value="Genomic_DNA"/>
</dbReference>
<accession>V2Y7H5</accession>
<dbReference type="KEGG" id="mrr:Moror_1947"/>
<dbReference type="OrthoDB" id="3096614at2759"/>
<proteinExistence type="predicted"/>
<organism evidence="2 3">
    <name type="scientific">Moniliophthora roreri (strain MCA 2997)</name>
    <name type="common">Cocoa frosty pod rot fungus</name>
    <name type="synonym">Crinipellis roreri</name>
    <dbReference type="NCBI Taxonomy" id="1381753"/>
    <lineage>
        <taxon>Eukaryota</taxon>
        <taxon>Fungi</taxon>
        <taxon>Dikarya</taxon>
        <taxon>Basidiomycota</taxon>
        <taxon>Agaricomycotina</taxon>
        <taxon>Agaricomycetes</taxon>
        <taxon>Agaricomycetidae</taxon>
        <taxon>Agaricales</taxon>
        <taxon>Marasmiineae</taxon>
        <taxon>Marasmiaceae</taxon>
        <taxon>Moniliophthora</taxon>
    </lineage>
</organism>
<evidence type="ECO:0000313" key="2">
    <source>
        <dbReference type="EMBL" id="ESK87609.1"/>
    </source>
</evidence>
<gene>
    <name evidence="2" type="ORF">Moror_1947</name>
</gene>
<feature type="compositionally biased region" description="Basic and acidic residues" evidence="1">
    <location>
        <begin position="166"/>
        <end position="181"/>
    </location>
</feature>
<comment type="caution">
    <text evidence="2">The sequence shown here is derived from an EMBL/GenBank/DDBJ whole genome shotgun (WGS) entry which is preliminary data.</text>
</comment>